<organism evidence="1 2">
    <name type="scientific">Laccaria amethystina LaAM-08-1</name>
    <dbReference type="NCBI Taxonomy" id="1095629"/>
    <lineage>
        <taxon>Eukaryota</taxon>
        <taxon>Fungi</taxon>
        <taxon>Dikarya</taxon>
        <taxon>Basidiomycota</taxon>
        <taxon>Agaricomycotina</taxon>
        <taxon>Agaricomycetes</taxon>
        <taxon>Agaricomycetidae</taxon>
        <taxon>Agaricales</taxon>
        <taxon>Agaricineae</taxon>
        <taxon>Hydnangiaceae</taxon>
        <taxon>Laccaria</taxon>
    </lineage>
</organism>
<protein>
    <submittedName>
        <fullName evidence="1">Uncharacterized protein</fullName>
    </submittedName>
</protein>
<gene>
    <name evidence="1" type="ORF">K443DRAFT_680185</name>
</gene>
<name>A0A0C9XC80_9AGAR</name>
<reference evidence="2" key="2">
    <citation type="submission" date="2015-01" db="EMBL/GenBank/DDBJ databases">
        <title>Evolutionary Origins and Diversification of the Mycorrhizal Mutualists.</title>
        <authorList>
            <consortium name="DOE Joint Genome Institute"/>
            <consortium name="Mycorrhizal Genomics Consortium"/>
            <person name="Kohler A."/>
            <person name="Kuo A."/>
            <person name="Nagy L.G."/>
            <person name="Floudas D."/>
            <person name="Copeland A."/>
            <person name="Barry K.W."/>
            <person name="Cichocki N."/>
            <person name="Veneault-Fourrey C."/>
            <person name="LaButti K."/>
            <person name="Lindquist E.A."/>
            <person name="Lipzen A."/>
            <person name="Lundell T."/>
            <person name="Morin E."/>
            <person name="Murat C."/>
            <person name="Riley R."/>
            <person name="Ohm R."/>
            <person name="Sun H."/>
            <person name="Tunlid A."/>
            <person name="Henrissat B."/>
            <person name="Grigoriev I.V."/>
            <person name="Hibbett D.S."/>
            <person name="Martin F."/>
        </authorList>
    </citation>
    <scope>NUCLEOTIDE SEQUENCE [LARGE SCALE GENOMIC DNA]</scope>
    <source>
        <strain evidence="2">LaAM-08-1</strain>
    </source>
</reference>
<evidence type="ECO:0000313" key="2">
    <source>
        <dbReference type="Proteomes" id="UP000054477"/>
    </source>
</evidence>
<proteinExistence type="predicted"/>
<dbReference type="AlphaFoldDB" id="A0A0C9XC80"/>
<dbReference type="EMBL" id="KN838653">
    <property type="protein sequence ID" value="KIJ99118.1"/>
    <property type="molecule type" value="Genomic_DNA"/>
</dbReference>
<dbReference type="Proteomes" id="UP000054477">
    <property type="component" value="Unassembled WGS sequence"/>
</dbReference>
<dbReference type="HOGENOM" id="CLU_3032679_0_0_1"/>
<sequence>MTSTGTTTFAWWKLGGSCIQLVQRSENATITLHYDVKFEGTSQKGQGVEQATGRQ</sequence>
<evidence type="ECO:0000313" key="1">
    <source>
        <dbReference type="EMBL" id="KIJ99118.1"/>
    </source>
</evidence>
<reference evidence="1 2" key="1">
    <citation type="submission" date="2014-04" db="EMBL/GenBank/DDBJ databases">
        <authorList>
            <consortium name="DOE Joint Genome Institute"/>
            <person name="Kuo A."/>
            <person name="Kohler A."/>
            <person name="Nagy L.G."/>
            <person name="Floudas D."/>
            <person name="Copeland A."/>
            <person name="Barry K.W."/>
            <person name="Cichocki N."/>
            <person name="Veneault-Fourrey C."/>
            <person name="LaButti K."/>
            <person name="Lindquist E.A."/>
            <person name="Lipzen A."/>
            <person name="Lundell T."/>
            <person name="Morin E."/>
            <person name="Murat C."/>
            <person name="Sun H."/>
            <person name="Tunlid A."/>
            <person name="Henrissat B."/>
            <person name="Grigoriev I.V."/>
            <person name="Hibbett D.S."/>
            <person name="Martin F."/>
            <person name="Nordberg H.P."/>
            <person name="Cantor M.N."/>
            <person name="Hua S.X."/>
        </authorList>
    </citation>
    <scope>NUCLEOTIDE SEQUENCE [LARGE SCALE GENOMIC DNA]</scope>
    <source>
        <strain evidence="1 2">LaAM-08-1</strain>
    </source>
</reference>
<accession>A0A0C9XC80</accession>
<keyword evidence="2" id="KW-1185">Reference proteome</keyword>